<dbReference type="SMART" id="SM00421">
    <property type="entry name" value="HTH_LUXR"/>
    <property type="match status" value="1"/>
</dbReference>
<dbReference type="Pfam" id="PF00196">
    <property type="entry name" value="GerE"/>
    <property type="match status" value="1"/>
</dbReference>
<dbReference type="Gene3D" id="1.25.40.10">
    <property type="entry name" value="Tetratricopeptide repeat domain"/>
    <property type="match status" value="1"/>
</dbReference>
<dbReference type="InterPro" id="IPR016032">
    <property type="entry name" value="Sig_transdc_resp-reg_C-effctor"/>
</dbReference>
<evidence type="ECO:0000313" key="6">
    <source>
        <dbReference type="Proteomes" id="UP000669060"/>
    </source>
</evidence>
<dbReference type="PANTHER" id="PTHR44688:SF16">
    <property type="entry name" value="DNA-BINDING TRANSCRIPTIONAL ACTIVATOR DEVR_DOSR"/>
    <property type="match status" value="1"/>
</dbReference>
<evidence type="ECO:0000313" key="5">
    <source>
        <dbReference type="EMBL" id="MBO3275538.1"/>
    </source>
</evidence>
<keyword evidence="3" id="KW-0804">Transcription</keyword>
<organism evidence="5 6">
    <name type="scientific">Pseudomonas schmalbachii</name>
    <dbReference type="NCBI Taxonomy" id="2816993"/>
    <lineage>
        <taxon>Bacteria</taxon>
        <taxon>Pseudomonadati</taxon>
        <taxon>Pseudomonadota</taxon>
        <taxon>Gammaproteobacteria</taxon>
        <taxon>Pseudomonadales</taxon>
        <taxon>Pseudomonadaceae</taxon>
        <taxon>Pseudomonas</taxon>
    </lineage>
</organism>
<dbReference type="SUPFAM" id="SSF46894">
    <property type="entry name" value="C-terminal effector domain of the bipartite response regulators"/>
    <property type="match status" value="1"/>
</dbReference>
<dbReference type="SUPFAM" id="SSF48452">
    <property type="entry name" value="TPR-like"/>
    <property type="match status" value="1"/>
</dbReference>
<reference evidence="5 6" key="1">
    <citation type="submission" date="2020-12" db="EMBL/GenBank/DDBJ databases">
        <title>Pseudomonas schmalbachii sp. nov. isolated from millipede gut.</title>
        <authorList>
            <person name="Shelomi M."/>
        </authorList>
    </citation>
    <scope>NUCLEOTIDE SEQUENCE [LARGE SCALE GENOMIC DNA]</scope>
    <source>
        <strain evidence="5 6">Milli4</strain>
    </source>
</reference>
<gene>
    <name evidence="5" type="ORF">JFY56_09900</name>
</gene>
<keyword evidence="6" id="KW-1185">Reference proteome</keyword>
<keyword evidence="1" id="KW-0805">Transcription regulation</keyword>
<evidence type="ECO:0000256" key="3">
    <source>
        <dbReference type="ARBA" id="ARBA00023163"/>
    </source>
</evidence>
<comment type="caution">
    <text evidence="5">The sequence shown here is derived from an EMBL/GenBank/DDBJ whole genome shotgun (WGS) entry which is preliminary data.</text>
</comment>
<dbReference type="InterPro" id="IPR036388">
    <property type="entry name" value="WH-like_DNA-bd_sf"/>
</dbReference>
<feature type="domain" description="HTH luxR-type" evidence="4">
    <location>
        <begin position="818"/>
        <end position="883"/>
    </location>
</feature>
<evidence type="ECO:0000256" key="1">
    <source>
        <dbReference type="ARBA" id="ARBA00023015"/>
    </source>
</evidence>
<proteinExistence type="predicted"/>
<dbReference type="EMBL" id="JAELYA010000003">
    <property type="protein sequence ID" value="MBO3275538.1"/>
    <property type="molecule type" value="Genomic_DNA"/>
</dbReference>
<name>A0ABS3TPG1_9PSED</name>
<dbReference type="PRINTS" id="PR00038">
    <property type="entry name" value="HTHLUXR"/>
</dbReference>
<dbReference type="InterPro" id="IPR059106">
    <property type="entry name" value="WHD_MalT"/>
</dbReference>
<dbReference type="Pfam" id="PF25873">
    <property type="entry name" value="WHD_MalT"/>
    <property type="match status" value="1"/>
</dbReference>
<dbReference type="PROSITE" id="PS00622">
    <property type="entry name" value="HTH_LUXR_1"/>
    <property type="match status" value="1"/>
</dbReference>
<dbReference type="RefSeq" id="WP_208313487.1">
    <property type="nucleotide sequence ID" value="NZ_JAELYA010000003.1"/>
</dbReference>
<dbReference type="PANTHER" id="PTHR44688">
    <property type="entry name" value="DNA-BINDING TRANSCRIPTIONAL ACTIVATOR DEVR_DOSR"/>
    <property type="match status" value="1"/>
</dbReference>
<keyword evidence="2" id="KW-0238">DNA-binding</keyword>
<accession>A0ABS3TPG1</accession>
<dbReference type="InterPro" id="IPR011990">
    <property type="entry name" value="TPR-like_helical_dom_sf"/>
</dbReference>
<dbReference type="InterPro" id="IPR027417">
    <property type="entry name" value="P-loop_NTPase"/>
</dbReference>
<dbReference type="SUPFAM" id="SSF52540">
    <property type="entry name" value="P-loop containing nucleoside triphosphate hydrolases"/>
    <property type="match status" value="1"/>
</dbReference>
<dbReference type="InterPro" id="IPR000792">
    <property type="entry name" value="Tscrpt_reg_LuxR_C"/>
</dbReference>
<dbReference type="Gene3D" id="1.10.10.10">
    <property type="entry name" value="Winged helix-like DNA-binding domain superfamily/Winged helix DNA-binding domain"/>
    <property type="match status" value="1"/>
</dbReference>
<dbReference type="Proteomes" id="UP000669060">
    <property type="component" value="Unassembled WGS sequence"/>
</dbReference>
<dbReference type="PROSITE" id="PS50043">
    <property type="entry name" value="HTH_LUXR_2"/>
    <property type="match status" value="1"/>
</dbReference>
<dbReference type="InterPro" id="IPR041617">
    <property type="entry name" value="TPR_MalT"/>
</dbReference>
<dbReference type="CDD" id="cd06170">
    <property type="entry name" value="LuxR_C_like"/>
    <property type="match status" value="1"/>
</dbReference>
<protein>
    <recommendedName>
        <fullName evidence="4">HTH luxR-type domain-containing protein</fullName>
    </recommendedName>
</protein>
<dbReference type="Gene3D" id="3.40.50.300">
    <property type="entry name" value="P-loop containing nucleotide triphosphate hydrolases"/>
    <property type="match status" value="1"/>
</dbReference>
<dbReference type="Pfam" id="PF17874">
    <property type="entry name" value="TPR_MalT"/>
    <property type="match status" value="1"/>
</dbReference>
<evidence type="ECO:0000259" key="4">
    <source>
        <dbReference type="PROSITE" id="PS50043"/>
    </source>
</evidence>
<sequence length="886" mass="99831">MPPLPPLKPNQLRLPAEPARALARPRLLQQLARSVEANCFTLLQAPLGYGKSVLLGQFARSRPGPCAWLRLTAAENQPLNLLTHLHAALKLPANSRATLDADGLWSEIQQSLENSGEPLTLLIDDLQVLSSPLAYQYLEQLLHFPPPSLRLLAASEGPPRLPLAHLRRDARLTLIGAKELALDSEETRQLAVARDVHLDAESIYQLRAGSEGWISGALFWLDAYREAVGPGGPPPADLRPITQQSYAYARQFLEEERLRRLKPDLLGFLERTAVVQSFDINLARELGGRAEAGESIRQLQRLDLFIEARAGERGEFRYHPVLRNCLYQRMEQRDPQRLRKLHRQAADWLLEQRRFSEAIYQLGRARDFDAVLAIVDLHAFDLLREGQVNTLVDFLGDVAGHAGGDSFTLAITEASTVIVTNDIAQTSQCIRRLQGLLRSQGVPRHPERVQQTIAFLRSRLACLGGNLVHGMEVADRALQRFPQHNAASSVLRFDRASCLFALGYLDQARSEAERALGELQGFGLSGYTNLLQLLLGQIELAQGCGEEAWQRFLGMSSQPQGGTSGSFYELFHHLGKGLVLLQANQLEEARLCLRQAEVLALDFPHCAALAWVIHHQACLCWAQGDTRQAKARWQEVRRMSRQYRLFTLYRQAGAWRARLAVHEDDQDFLLDWLAEWHWCFRQYGESLLPEEWLAYARVQSHLGQHAKARRINANLKEQVQAQSNYRVLLDALLLDASLDQHRGKHQEALGSLEQALQLASRFALGQMLQYEGGDHLESFRQLLTPHTREQLGLLEPAPPRERLNTLFRPLLAGMERAGAALMIPLSRRELDVLQRMARGQTNQQIADALFISLSTVKTHINNLFRKLDVVDRNGALRSARELELLD</sequence>
<evidence type="ECO:0000256" key="2">
    <source>
        <dbReference type="ARBA" id="ARBA00023125"/>
    </source>
</evidence>